<dbReference type="InterPro" id="IPR050595">
    <property type="entry name" value="Bact_response_regulator"/>
</dbReference>
<name>A0A1F7I9Y4_9BACT</name>
<dbReference type="GO" id="GO:0000160">
    <property type="term" value="P:phosphorelay signal transduction system"/>
    <property type="evidence" value="ECO:0007669"/>
    <property type="project" value="InterPro"/>
</dbReference>
<dbReference type="PANTHER" id="PTHR44591:SF3">
    <property type="entry name" value="RESPONSE REGULATORY DOMAIN-CONTAINING PROTEIN"/>
    <property type="match status" value="1"/>
</dbReference>
<feature type="modified residue" description="4-aspartylphosphate" evidence="2">
    <location>
        <position position="56"/>
    </location>
</feature>
<evidence type="ECO:0000313" key="4">
    <source>
        <dbReference type="EMBL" id="OGK40159.1"/>
    </source>
</evidence>
<keyword evidence="1 2" id="KW-0597">Phosphoprotein</keyword>
<dbReference type="PANTHER" id="PTHR44591">
    <property type="entry name" value="STRESS RESPONSE REGULATOR PROTEIN 1"/>
    <property type="match status" value="1"/>
</dbReference>
<gene>
    <name evidence="4" type="ORF">A2954_06510</name>
</gene>
<dbReference type="InterPro" id="IPR011006">
    <property type="entry name" value="CheY-like_superfamily"/>
</dbReference>
<dbReference type="AlphaFoldDB" id="A0A1F7I9Y4"/>
<evidence type="ECO:0000256" key="1">
    <source>
        <dbReference type="ARBA" id="ARBA00022553"/>
    </source>
</evidence>
<evidence type="ECO:0000313" key="5">
    <source>
        <dbReference type="Proteomes" id="UP000177698"/>
    </source>
</evidence>
<dbReference type="InterPro" id="IPR001789">
    <property type="entry name" value="Sig_transdc_resp-reg_receiver"/>
</dbReference>
<dbReference type="EMBL" id="MGAG01000028">
    <property type="protein sequence ID" value="OGK40159.1"/>
    <property type="molecule type" value="Genomic_DNA"/>
</dbReference>
<accession>A0A1F7I9Y4</accession>
<dbReference type="PROSITE" id="PS50110">
    <property type="entry name" value="RESPONSE_REGULATORY"/>
    <property type="match status" value="1"/>
</dbReference>
<dbReference type="Proteomes" id="UP000177698">
    <property type="component" value="Unassembled WGS sequence"/>
</dbReference>
<dbReference type="Gene3D" id="3.40.50.2300">
    <property type="match status" value="1"/>
</dbReference>
<dbReference type="SUPFAM" id="SSF52172">
    <property type="entry name" value="CheY-like"/>
    <property type="match status" value="1"/>
</dbReference>
<sequence length="122" mass="13525">MDKKSEKKVLIIEDDQSLASAYRLKLSPVFNTQGAVTGDEGLKIAFDWLPDLILLDLFLPGKSGQEVLTELKKHAKTKKTPVIVLTNLEGHCDQMKKIGAADCLIKTEISIEDVLKKITSFL</sequence>
<dbReference type="Pfam" id="PF00072">
    <property type="entry name" value="Response_reg"/>
    <property type="match status" value="1"/>
</dbReference>
<organism evidence="4 5">
    <name type="scientific">Candidatus Roizmanbacteria bacterium RIFCSPLOWO2_01_FULL_37_12</name>
    <dbReference type="NCBI Taxonomy" id="1802056"/>
    <lineage>
        <taxon>Bacteria</taxon>
        <taxon>Candidatus Roizmaniibacteriota</taxon>
    </lineage>
</organism>
<evidence type="ECO:0000256" key="2">
    <source>
        <dbReference type="PROSITE-ProRule" id="PRU00169"/>
    </source>
</evidence>
<evidence type="ECO:0000259" key="3">
    <source>
        <dbReference type="PROSITE" id="PS50110"/>
    </source>
</evidence>
<dbReference type="SMART" id="SM00448">
    <property type="entry name" value="REC"/>
    <property type="match status" value="1"/>
</dbReference>
<protein>
    <recommendedName>
        <fullName evidence="3">Response regulatory domain-containing protein</fullName>
    </recommendedName>
</protein>
<feature type="domain" description="Response regulatory" evidence="3">
    <location>
        <begin position="8"/>
        <end position="121"/>
    </location>
</feature>
<dbReference type="STRING" id="1802056.A2954_06510"/>
<proteinExistence type="predicted"/>
<comment type="caution">
    <text evidence="4">The sequence shown here is derived from an EMBL/GenBank/DDBJ whole genome shotgun (WGS) entry which is preliminary data.</text>
</comment>
<reference evidence="4 5" key="1">
    <citation type="journal article" date="2016" name="Nat. Commun.">
        <title>Thousands of microbial genomes shed light on interconnected biogeochemical processes in an aquifer system.</title>
        <authorList>
            <person name="Anantharaman K."/>
            <person name="Brown C.T."/>
            <person name="Hug L.A."/>
            <person name="Sharon I."/>
            <person name="Castelle C.J."/>
            <person name="Probst A.J."/>
            <person name="Thomas B.C."/>
            <person name="Singh A."/>
            <person name="Wilkins M.J."/>
            <person name="Karaoz U."/>
            <person name="Brodie E.L."/>
            <person name="Williams K.H."/>
            <person name="Hubbard S.S."/>
            <person name="Banfield J.F."/>
        </authorList>
    </citation>
    <scope>NUCLEOTIDE SEQUENCE [LARGE SCALE GENOMIC DNA]</scope>
</reference>